<dbReference type="PANTHER" id="PTHR11364">
    <property type="entry name" value="THIOSULFATE SULFERTANSFERASE"/>
    <property type="match status" value="1"/>
</dbReference>
<dbReference type="InterPro" id="IPR001307">
    <property type="entry name" value="Thiosulphate_STrfase_CS"/>
</dbReference>
<keyword evidence="1 3" id="KW-0808">Transferase</keyword>
<name>A0A4Y3M581_9PROT</name>
<dbReference type="CDD" id="cd01449">
    <property type="entry name" value="TST_Repeat_2"/>
    <property type="match status" value="1"/>
</dbReference>
<dbReference type="SMART" id="SM00450">
    <property type="entry name" value="RHOD"/>
    <property type="match status" value="2"/>
</dbReference>
<evidence type="ECO:0000256" key="2">
    <source>
        <dbReference type="ARBA" id="ARBA00022737"/>
    </source>
</evidence>
<dbReference type="CDD" id="cd01448">
    <property type="entry name" value="TST_Repeat_1"/>
    <property type="match status" value="1"/>
</dbReference>
<dbReference type="SUPFAM" id="SSF52821">
    <property type="entry name" value="Rhodanese/Cell cycle control phosphatase"/>
    <property type="match status" value="2"/>
</dbReference>
<organism evidence="5 6">
    <name type="scientific">Gluconobacter roseus NBRC 3990</name>
    <dbReference type="NCBI Taxonomy" id="1307950"/>
    <lineage>
        <taxon>Bacteria</taxon>
        <taxon>Pseudomonadati</taxon>
        <taxon>Pseudomonadota</taxon>
        <taxon>Alphaproteobacteria</taxon>
        <taxon>Acetobacterales</taxon>
        <taxon>Acetobacteraceae</taxon>
        <taxon>Gluconobacter</taxon>
    </lineage>
</organism>
<dbReference type="GO" id="GO:0004792">
    <property type="term" value="F:thiosulfate-cyanide sulfurtransferase activity"/>
    <property type="evidence" value="ECO:0007669"/>
    <property type="project" value="InterPro"/>
</dbReference>
<gene>
    <name evidence="5" type="ORF">GRO01_13390</name>
</gene>
<proteinExistence type="predicted"/>
<feature type="domain" description="Rhodanese" evidence="4">
    <location>
        <begin position="188"/>
        <end position="299"/>
    </location>
</feature>
<dbReference type="PANTHER" id="PTHR11364:SF27">
    <property type="entry name" value="SULFURTRANSFERASE"/>
    <property type="match status" value="1"/>
</dbReference>
<evidence type="ECO:0000313" key="5">
    <source>
        <dbReference type="EMBL" id="GEB03763.1"/>
    </source>
</evidence>
<dbReference type="InterPro" id="IPR036873">
    <property type="entry name" value="Rhodanese-like_dom_sf"/>
</dbReference>
<evidence type="ECO:0000256" key="1">
    <source>
        <dbReference type="ARBA" id="ARBA00022679"/>
    </source>
</evidence>
<evidence type="ECO:0000256" key="3">
    <source>
        <dbReference type="RuleBase" id="RU000507"/>
    </source>
</evidence>
<dbReference type="EMBL" id="BJLY01000002">
    <property type="protein sequence ID" value="GEB03763.1"/>
    <property type="molecule type" value="Genomic_DNA"/>
</dbReference>
<dbReference type="InterPro" id="IPR001763">
    <property type="entry name" value="Rhodanese-like_dom"/>
</dbReference>
<sequence>MRCVFMECYFGTLWRPAHPSTYGKDMTISPLVDAATLISEVGRFIPLDASVLLPGQKGDPDVAFTERHLPDAQRFDIDVFADPDSPLPHTVPGAARFARLMGALGVSENTPVVFYDGRGSVGACRGWWLARLFGHRNARILDGGLEAWVKAGGPVENNAPAGTEPAVFRPRPRYGLLAGASDVRLALGREDSLVLDARSAGRFAATVPEPRPGVRSGHMPGAQSMDWTRLVDESGCFLPAPELKQILGAAAGRSVIATCGSGLTAATIVAAVAITGYGDAALYDGSWAEWGSDPDAPVVTGEAEA</sequence>
<dbReference type="STRING" id="586239.AD943_09600"/>
<dbReference type="Pfam" id="PF00581">
    <property type="entry name" value="Rhodanese"/>
    <property type="match status" value="2"/>
</dbReference>
<evidence type="ECO:0000259" key="4">
    <source>
        <dbReference type="PROSITE" id="PS50206"/>
    </source>
</evidence>
<dbReference type="AlphaFoldDB" id="A0A4Y3M581"/>
<dbReference type="PROSITE" id="PS50206">
    <property type="entry name" value="RHODANESE_3"/>
    <property type="match status" value="2"/>
</dbReference>
<protein>
    <recommendedName>
        <fullName evidence="3">Sulfurtransferase</fullName>
    </recommendedName>
</protein>
<comment type="caution">
    <text evidence="5">The sequence shown here is derived from an EMBL/GenBank/DDBJ whole genome shotgun (WGS) entry which is preliminary data.</text>
</comment>
<dbReference type="PROSITE" id="PS00683">
    <property type="entry name" value="RHODANESE_2"/>
    <property type="match status" value="1"/>
</dbReference>
<accession>A0A4Y3M581</accession>
<dbReference type="InterPro" id="IPR045078">
    <property type="entry name" value="TST/MPST-like"/>
</dbReference>
<evidence type="ECO:0000313" key="6">
    <source>
        <dbReference type="Proteomes" id="UP000320772"/>
    </source>
</evidence>
<feature type="domain" description="Rhodanese" evidence="4">
    <location>
        <begin position="53"/>
        <end position="157"/>
    </location>
</feature>
<reference evidence="5 6" key="1">
    <citation type="submission" date="2019-06" db="EMBL/GenBank/DDBJ databases">
        <title>Whole genome shotgun sequence of Gluconobacter roseus NBRC 3990.</title>
        <authorList>
            <person name="Hosoyama A."/>
            <person name="Uohara A."/>
            <person name="Ohji S."/>
            <person name="Ichikawa N."/>
        </authorList>
    </citation>
    <scope>NUCLEOTIDE SEQUENCE [LARGE SCALE GENOMIC DNA]</scope>
    <source>
        <strain evidence="5 6">NBRC 3990</strain>
    </source>
</reference>
<keyword evidence="6" id="KW-1185">Reference proteome</keyword>
<dbReference type="Proteomes" id="UP000320772">
    <property type="component" value="Unassembled WGS sequence"/>
</dbReference>
<keyword evidence="2" id="KW-0677">Repeat</keyword>
<dbReference type="Gene3D" id="3.40.250.10">
    <property type="entry name" value="Rhodanese-like domain"/>
    <property type="match status" value="2"/>
</dbReference>